<evidence type="ECO:0000313" key="1">
    <source>
        <dbReference type="EMBL" id="GAJ05562.1"/>
    </source>
</evidence>
<dbReference type="AlphaFoldDB" id="X1UPP7"/>
<proteinExistence type="predicted"/>
<sequence>FEEDAWDYDAWANPGGKPPLTTEKHQERFDRALNRVVEIIQRKAN</sequence>
<gene>
    <name evidence="1" type="ORF">S12H4_48618</name>
</gene>
<name>X1UPP7_9ZZZZ</name>
<accession>X1UPP7</accession>
<reference evidence="1" key="1">
    <citation type="journal article" date="2014" name="Front. Microbiol.">
        <title>High frequency of phylogenetically diverse reductive dehalogenase-homologous genes in deep subseafloor sedimentary metagenomes.</title>
        <authorList>
            <person name="Kawai M."/>
            <person name="Futagami T."/>
            <person name="Toyoda A."/>
            <person name="Takaki Y."/>
            <person name="Nishi S."/>
            <person name="Hori S."/>
            <person name="Arai W."/>
            <person name="Tsubouchi T."/>
            <person name="Morono Y."/>
            <person name="Uchiyama I."/>
            <person name="Ito T."/>
            <person name="Fujiyama A."/>
            <person name="Inagaki F."/>
            <person name="Takami H."/>
        </authorList>
    </citation>
    <scope>NUCLEOTIDE SEQUENCE</scope>
    <source>
        <strain evidence="1">Expedition CK06-06</strain>
    </source>
</reference>
<comment type="caution">
    <text evidence="1">The sequence shown here is derived from an EMBL/GenBank/DDBJ whole genome shotgun (WGS) entry which is preliminary data.</text>
</comment>
<dbReference type="EMBL" id="BARW01030405">
    <property type="protein sequence ID" value="GAJ05562.1"/>
    <property type="molecule type" value="Genomic_DNA"/>
</dbReference>
<feature type="non-terminal residue" evidence="1">
    <location>
        <position position="1"/>
    </location>
</feature>
<protein>
    <submittedName>
        <fullName evidence="1">Uncharacterized protein</fullName>
    </submittedName>
</protein>
<organism evidence="1">
    <name type="scientific">marine sediment metagenome</name>
    <dbReference type="NCBI Taxonomy" id="412755"/>
    <lineage>
        <taxon>unclassified sequences</taxon>
        <taxon>metagenomes</taxon>
        <taxon>ecological metagenomes</taxon>
    </lineage>
</organism>